<dbReference type="GO" id="GO:0016740">
    <property type="term" value="F:transferase activity"/>
    <property type="evidence" value="ECO:0007669"/>
    <property type="project" value="UniProtKB-KW"/>
</dbReference>
<feature type="domain" description="Glycosyltransferase 2-like" evidence="1">
    <location>
        <begin position="2"/>
        <end position="84"/>
    </location>
</feature>
<dbReference type="EMBL" id="AUZY01008206">
    <property type="protein sequence ID" value="EQD47025.1"/>
    <property type="molecule type" value="Genomic_DNA"/>
</dbReference>
<evidence type="ECO:0000259" key="1">
    <source>
        <dbReference type="Pfam" id="PF00535"/>
    </source>
</evidence>
<gene>
    <name evidence="2" type="ORF">B1B_12522</name>
</gene>
<dbReference type="Gene3D" id="3.90.550.10">
    <property type="entry name" value="Spore Coat Polysaccharide Biosynthesis Protein SpsA, Chain A"/>
    <property type="match status" value="1"/>
</dbReference>
<evidence type="ECO:0000313" key="2">
    <source>
        <dbReference type="EMBL" id="EQD47025.1"/>
    </source>
</evidence>
<organism evidence="2">
    <name type="scientific">mine drainage metagenome</name>
    <dbReference type="NCBI Taxonomy" id="410659"/>
    <lineage>
        <taxon>unclassified sequences</taxon>
        <taxon>metagenomes</taxon>
        <taxon>ecological metagenomes</taxon>
    </lineage>
</organism>
<feature type="non-terminal residue" evidence="2">
    <location>
        <position position="85"/>
    </location>
</feature>
<dbReference type="SUPFAM" id="SSF53448">
    <property type="entry name" value="Nucleotide-diphospho-sugar transferases"/>
    <property type="match status" value="1"/>
</dbReference>
<dbReference type="InterPro" id="IPR001173">
    <property type="entry name" value="Glyco_trans_2-like"/>
</dbReference>
<reference evidence="2" key="2">
    <citation type="journal article" date="2014" name="ISME J.">
        <title>Microbial stratification in low pH oxic and suboxic macroscopic growths along an acid mine drainage.</title>
        <authorList>
            <person name="Mendez-Garcia C."/>
            <person name="Mesa V."/>
            <person name="Sprenger R.R."/>
            <person name="Richter M."/>
            <person name="Diez M.S."/>
            <person name="Solano J."/>
            <person name="Bargiela R."/>
            <person name="Golyshina O.V."/>
            <person name="Manteca A."/>
            <person name="Ramos J.L."/>
            <person name="Gallego J.R."/>
            <person name="Llorente I."/>
            <person name="Martins Dos Santos V.A."/>
            <person name="Jensen O.N."/>
            <person name="Pelaez A.I."/>
            <person name="Sanchez J."/>
            <person name="Ferrer M."/>
        </authorList>
    </citation>
    <scope>NUCLEOTIDE SEQUENCE</scope>
</reference>
<dbReference type="InterPro" id="IPR029044">
    <property type="entry name" value="Nucleotide-diphossugar_trans"/>
</dbReference>
<dbReference type="Pfam" id="PF00535">
    <property type="entry name" value="Glycos_transf_2"/>
    <property type="match status" value="1"/>
</dbReference>
<keyword evidence="2" id="KW-0808">Transferase</keyword>
<name>T1AY67_9ZZZZ</name>
<accession>T1AY67</accession>
<sequence>MVTYEPDPELLRDCVQSVVDSDYRPLELVVVDNGSRRAGVRDQLEGLLAGDPEVSLVFSAQSDNLGYAAATNVGVELGRGELVLL</sequence>
<dbReference type="AlphaFoldDB" id="T1AY67"/>
<dbReference type="PANTHER" id="PTHR43685:SF2">
    <property type="entry name" value="GLYCOSYLTRANSFERASE 2-LIKE DOMAIN-CONTAINING PROTEIN"/>
    <property type="match status" value="1"/>
</dbReference>
<reference evidence="2" key="1">
    <citation type="submission" date="2013-08" db="EMBL/GenBank/DDBJ databases">
        <authorList>
            <person name="Mendez C."/>
            <person name="Richter M."/>
            <person name="Ferrer M."/>
            <person name="Sanchez J."/>
        </authorList>
    </citation>
    <scope>NUCLEOTIDE SEQUENCE</scope>
</reference>
<protein>
    <submittedName>
        <fullName evidence="2">Glycosyltransferase</fullName>
    </submittedName>
</protein>
<proteinExistence type="predicted"/>
<dbReference type="PANTHER" id="PTHR43685">
    <property type="entry name" value="GLYCOSYLTRANSFERASE"/>
    <property type="match status" value="1"/>
</dbReference>
<comment type="caution">
    <text evidence="2">The sequence shown here is derived from an EMBL/GenBank/DDBJ whole genome shotgun (WGS) entry which is preliminary data.</text>
</comment>
<dbReference type="InterPro" id="IPR050834">
    <property type="entry name" value="Glycosyltransf_2"/>
</dbReference>